<name>A0ABY4YE87_9MICO</name>
<dbReference type="EC" id="3.1.4.46" evidence="2"/>
<dbReference type="CDD" id="cd08602">
    <property type="entry name" value="GDPD_ScGlpQ1_like"/>
    <property type="match status" value="1"/>
</dbReference>
<evidence type="ECO:0000256" key="3">
    <source>
        <dbReference type="ARBA" id="ARBA00022729"/>
    </source>
</evidence>
<evidence type="ECO:0000313" key="8">
    <source>
        <dbReference type="EMBL" id="USQ75053.1"/>
    </source>
</evidence>
<evidence type="ECO:0000259" key="7">
    <source>
        <dbReference type="PROSITE" id="PS51704"/>
    </source>
</evidence>
<comment type="catalytic activity">
    <reaction evidence="6">
        <text>a sn-glycero-3-phosphodiester + H2O = an alcohol + sn-glycerol 3-phosphate + H(+)</text>
        <dbReference type="Rhea" id="RHEA:12969"/>
        <dbReference type="ChEBI" id="CHEBI:15377"/>
        <dbReference type="ChEBI" id="CHEBI:15378"/>
        <dbReference type="ChEBI" id="CHEBI:30879"/>
        <dbReference type="ChEBI" id="CHEBI:57597"/>
        <dbReference type="ChEBI" id="CHEBI:83408"/>
        <dbReference type="EC" id="3.1.4.46"/>
    </reaction>
</comment>
<keyword evidence="4" id="KW-0319">Glycerol metabolism</keyword>
<feature type="domain" description="GP-PDE" evidence="7">
    <location>
        <begin position="4"/>
        <end position="328"/>
    </location>
</feature>
<dbReference type="PANTHER" id="PTHR43620">
    <property type="entry name" value="GLYCEROPHOSPHORYL DIESTER PHOSPHODIESTERASE"/>
    <property type="match status" value="1"/>
</dbReference>
<evidence type="ECO:0000256" key="5">
    <source>
        <dbReference type="ARBA" id="ARBA00022801"/>
    </source>
</evidence>
<dbReference type="PANTHER" id="PTHR43620:SF7">
    <property type="entry name" value="GLYCEROPHOSPHODIESTER PHOSPHODIESTERASE GDPD5-RELATED"/>
    <property type="match status" value="1"/>
</dbReference>
<evidence type="ECO:0000256" key="1">
    <source>
        <dbReference type="ARBA" id="ARBA00007277"/>
    </source>
</evidence>
<keyword evidence="5" id="KW-0378">Hydrolase</keyword>
<comment type="similarity">
    <text evidence="1">Belongs to the glycerophosphoryl diester phosphodiesterase family.</text>
</comment>
<dbReference type="InterPro" id="IPR030395">
    <property type="entry name" value="GP_PDE_dom"/>
</dbReference>
<dbReference type="RefSeq" id="WP_252619189.1">
    <property type="nucleotide sequence ID" value="NZ_CP099490.1"/>
</dbReference>
<evidence type="ECO:0000313" key="9">
    <source>
        <dbReference type="Proteomes" id="UP001056535"/>
    </source>
</evidence>
<dbReference type="SUPFAM" id="SSF51695">
    <property type="entry name" value="PLC-like phosphodiesterases"/>
    <property type="match status" value="1"/>
</dbReference>
<protein>
    <recommendedName>
        <fullName evidence="2">glycerophosphodiester phosphodiesterase</fullName>
        <ecNumber evidence="2">3.1.4.46</ecNumber>
    </recommendedName>
</protein>
<accession>A0ABY4YE87</accession>
<evidence type="ECO:0000256" key="6">
    <source>
        <dbReference type="ARBA" id="ARBA00047512"/>
    </source>
</evidence>
<dbReference type="InterPro" id="IPR017946">
    <property type="entry name" value="PLC-like_Pdiesterase_TIM-brl"/>
</dbReference>
<evidence type="ECO:0000256" key="2">
    <source>
        <dbReference type="ARBA" id="ARBA00012247"/>
    </source>
</evidence>
<evidence type="ECO:0000256" key="4">
    <source>
        <dbReference type="ARBA" id="ARBA00022798"/>
    </source>
</evidence>
<organism evidence="8 9">
    <name type="scientific">Ornithinimicrobium cryptoxanthini</name>
    <dbReference type="NCBI Taxonomy" id="2934161"/>
    <lineage>
        <taxon>Bacteria</taxon>
        <taxon>Bacillati</taxon>
        <taxon>Actinomycetota</taxon>
        <taxon>Actinomycetes</taxon>
        <taxon>Micrococcales</taxon>
        <taxon>Ornithinimicrobiaceae</taxon>
        <taxon>Ornithinimicrobium</taxon>
    </lineage>
</organism>
<dbReference type="Proteomes" id="UP001056535">
    <property type="component" value="Chromosome"/>
</dbReference>
<dbReference type="Pfam" id="PF03009">
    <property type="entry name" value="GDPD"/>
    <property type="match status" value="1"/>
</dbReference>
<dbReference type="Gene3D" id="3.20.20.190">
    <property type="entry name" value="Phosphatidylinositol (PI) phosphodiesterase"/>
    <property type="match status" value="1"/>
</dbReference>
<keyword evidence="3" id="KW-0732">Signal</keyword>
<dbReference type="PROSITE" id="PS51704">
    <property type="entry name" value="GP_PDE"/>
    <property type="match status" value="1"/>
</dbReference>
<dbReference type="EMBL" id="CP099490">
    <property type="protein sequence ID" value="USQ75053.1"/>
    <property type="molecule type" value="Genomic_DNA"/>
</dbReference>
<reference evidence="8" key="1">
    <citation type="submission" date="2022-06" db="EMBL/GenBank/DDBJ databases">
        <title>Ornithinimicrobium JY.X270.</title>
        <authorList>
            <person name="Huang Y."/>
        </authorList>
    </citation>
    <scope>NUCLEOTIDE SEQUENCE</scope>
    <source>
        <strain evidence="8">JY.X270</strain>
    </source>
</reference>
<keyword evidence="9" id="KW-1185">Reference proteome</keyword>
<gene>
    <name evidence="8" type="ORF">NF557_10375</name>
</gene>
<proteinExistence type="inferred from homology"/>
<sequence>MPEPILIAHRGASGYRPEHTLAAYRLAAQMGADYLEPDLVATADGHLVARHENEISGTTDVRDHPELADRHTTKEIDGVEVTGWFTEDLTLAELRTLRCRERLPRLRPVNTVSDDLFEVPTLQDILALRSRLATELDRELGLYLETKHPTYFRSIGLPLEETLVAQLGEAGLNRPDAPVFVQSFELDNLVMLRRDLGARVPLVFLADATGAPFDLVAAGDRRTFADLLTPSGLAELSRWVEGIGPHKDLVVARTADGSLGEPTSLVADAHEAGLVVHPWTFRWENEFLPTDLRGADGRGDVVAEIRAHLAAGVDGFFTDHTDLGVLALARPPG</sequence>